<proteinExistence type="predicted"/>
<gene>
    <name evidence="1" type="ORF">GCM10009836_51430</name>
</gene>
<accession>A0ABN2NEN5</accession>
<sequence length="113" mass="12551">MPWRATVMELLIDVSRKSFTVGRPFDRRLDDNGVHRLDRRTSLPLWAAQLVVMDEGGADTIVVTLATHEPPQLQQGQQVTPVHLIAQPWSRNGREGVAFRAAEIRTVAAAKSA</sequence>
<dbReference type="Proteomes" id="UP001500449">
    <property type="component" value="Unassembled WGS sequence"/>
</dbReference>
<protein>
    <recommendedName>
        <fullName evidence="3">Regulatory protein</fullName>
    </recommendedName>
</protein>
<dbReference type="EMBL" id="BAAAQK010000019">
    <property type="protein sequence ID" value="GAA1864826.1"/>
    <property type="molecule type" value="Genomic_DNA"/>
</dbReference>
<comment type="caution">
    <text evidence="1">The sequence shown here is derived from an EMBL/GenBank/DDBJ whole genome shotgun (WGS) entry which is preliminary data.</text>
</comment>
<name>A0ABN2NEN5_9PSEU</name>
<evidence type="ECO:0000313" key="1">
    <source>
        <dbReference type="EMBL" id="GAA1864826.1"/>
    </source>
</evidence>
<reference evidence="1 2" key="1">
    <citation type="journal article" date="2019" name="Int. J. Syst. Evol. Microbiol.">
        <title>The Global Catalogue of Microorganisms (GCM) 10K type strain sequencing project: providing services to taxonomists for standard genome sequencing and annotation.</title>
        <authorList>
            <consortium name="The Broad Institute Genomics Platform"/>
            <consortium name="The Broad Institute Genome Sequencing Center for Infectious Disease"/>
            <person name="Wu L."/>
            <person name="Ma J."/>
        </authorList>
    </citation>
    <scope>NUCLEOTIDE SEQUENCE [LARGE SCALE GENOMIC DNA]</scope>
    <source>
        <strain evidence="1 2">JCM 16009</strain>
    </source>
</reference>
<evidence type="ECO:0008006" key="3">
    <source>
        <dbReference type="Google" id="ProtNLM"/>
    </source>
</evidence>
<organism evidence="1 2">
    <name type="scientific">Pseudonocardia ailaonensis</name>
    <dbReference type="NCBI Taxonomy" id="367279"/>
    <lineage>
        <taxon>Bacteria</taxon>
        <taxon>Bacillati</taxon>
        <taxon>Actinomycetota</taxon>
        <taxon>Actinomycetes</taxon>
        <taxon>Pseudonocardiales</taxon>
        <taxon>Pseudonocardiaceae</taxon>
        <taxon>Pseudonocardia</taxon>
    </lineage>
</organism>
<keyword evidence="2" id="KW-1185">Reference proteome</keyword>
<evidence type="ECO:0000313" key="2">
    <source>
        <dbReference type="Proteomes" id="UP001500449"/>
    </source>
</evidence>